<dbReference type="Proteomes" id="UP000076798">
    <property type="component" value="Unassembled WGS sequence"/>
</dbReference>
<sequence length="219" mass="23993">MSEAKRIWSRVSGAVTVRQGIKFARDHGSEALYGSGLAGHLRNALKCLDIEHHALVDIIKQTHAFIASPVIDNVLAGVYSPRPSINTSVNYDIYVPESLSGDIIKFFIGKGRYRIAKYRERVWNNDDPVLPIPYLFDGDVGSSTVLESPSGIELRVIEARSIHSQTPMLSVISEYGKGAGAPVIAVDVPASPDEYFTFRASGVLLRTASVIAVERKFHL</sequence>
<reference evidence="1 2" key="1">
    <citation type="journal article" date="2016" name="Mol. Biol. Evol.">
        <title>Comparative Genomics of Early-Diverging Mushroom-Forming Fungi Provides Insights into the Origins of Lignocellulose Decay Capabilities.</title>
        <authorList>
            <person name="Nagy L.G."/>
            <person name="Riley R."/>
            <person name="Tritt A."/>
            <person name="Adam C."/>
            <person name="Daum C."/>
            <person name="Floudas D."/>
            <person name="Sun H."/>
            <person name="Yadav J.S."/>
            <person name="Pangilinan J."/>
            <person name="Larsson K.H."/>
            <person name="Matsuura K."/>
            <person name="Barry K."/>
            <person name="Labutti K."/>
            <person name="Kuo R."/>
            <person name="Ohm R.A."/>
            <person name="Bhattacharya S.S."/>
            <person name="Shirouzu T."/>
            <person name="Yoshinaga Y."/>
            <person name="Martin F.M."/>
            <person name="Grigoriev I.V."/>
            <person name="Hibbett D.S."/>
        </authorList>
    </citation>
    <scope>NUCLEOTIDE SEQUENCE [LARGE SCALE GENOMIC DNA]</scope>
    <source>
        <strain evidence="1 2">HHB10207 ss-3</strain>
    </source>
</reference>
<organism evidence="1 2">
    <name type="scientific">Sistotremastrum suecicum HHB10207 ss-3</name>
    <dbReference type="NCBI Taxonomy" id="1314776"/>
    <lineage>
        <taxon>Eukaryota</taxon>
        <taxon>Fungi</taxon>
        <taxon>Dikarya</taxon>
        <taxon>Basidiomycota</taxon>
        <taxon>Agaricomycotina</taxon>
        <taxon>Agaricomycetes</taxon>
        <taxon>Sistotremastrales</taxon>
        <taxon>Sistotremastraceae</taxon>
        <taxon>Sistotremastrum</taxon>
    </lineage>
</organism>
<proteinExistence type="predicted"/>
<evidence type="ECO:0000313" key="2">
    <source>
        <dbReference type="Proteomes" id="UP000076798"/>
    </source>
</evidence>
<gene>
    <name evidence="1" type="ORF">SISSUDRAFT_1065224</name>
</gene>
<evidence type="ECO:0000313" key="1">
    <source>
        <dbReference type="EMBL" id="KZT34536.1"/>
    </source>
</evidence>
<name>A0A165ZQK4_9AGAM</name>
<accession>A0A165ZQK4</accession>
<dbReference type="EMBL" id="KV428176">
    <property type="protein sequence ID" value="KZT34536.1"/>
    <property type="molecule type" value="Genomic_DNA"/>
</dbReference>
<keyword evidence="2" id="KW-1185">Reference proteome</keyword>
<dbReference type="AlphaFoldDB" id="A0A165ZQK4"/>
<protein>
    <submittedName>
        <fullName evidence="1">Uncharacterized protein</fullName>
    </submittedName>
</protein>